<gene>
    <name evidence="2" type="ORF">BU23DRAFT_32573</name>
</gene>
<dbReference type="OrthoDB" id="3045089at2759"/>
<evidence type="ECO:0000313" key="2">
    <source>
        <dbReference type="EMBL" id="KAF1976696.1"/>
    </source>
</evidence>
<keyword evidence="3" id="KW-1185">Reference proteome</keyword>
<dbReference type="InterPro" id="IPR054464">
    <property type="entry name" value="ULD_fung"/>
</dbReference>
<proteinExistence type="predicted"/>
<protein>
    <recommendedName>
        <fullName evidence="1">Ubiquitin-like domain-containing protein</fullName>
    </recommendedName>
</protein>
<organism evidence="2 3">
    <name type="scientific">Bimuria novae-zelandiae CBS 107.79</name>
    <dbReference type="NCBI Taxonomy" id="1447943"/>
    <lineage>
        <taxon>Eukaryota</taxon>
        <taxon>Fungi</taxon>
        <taxon>Dikarya</taxon>
        <taxon>Ascomycota</taxon>
        <taxon>Pezizomycotina</taxon>
        <taxon>Dothideomycetes</taxon>
        <taxon>Pleosporomycetidae</taxon>
        <taxon>Pleosporales</taxon>
        <taxon>Massarineae</taxon>
        <taxon>Didymosphaeriaceae</taxon>
        <taxon>Bimuria</taxon>
    </lineage>
</organism>
<dbReference type="EMBL" id="ML976666">
    <property type="protein sequence ID" value="KAF1976696.1"/>
    <property type="molecule type" value="Genomic_DNA"/>
</dbReference>
<accession>A0A6A5VP50</accession>
<dbReference type="Proteomes" id="UP000800036">
    <property type="component" value="Unassembled WGS sequence"/>
</dbReference>
<reference evidence="2" key="1">
    <citation type="journal article" date="2020" name="Stud. Mycol.">
        <title>101 Dothideomycetes genomes: a test case for predicting lifestyles and emergence of pathogens.</title>
        <authorList>
            <person name="Haridas S."/>
            <person name="Albert R."/>
            <person name="Binder M."/>
            <person name="Bloem J."/>
            <person name="Labutti K."/>
            <person name="Salamov A."/>
            <person name="Andreopoulos B."/>
            <person name="Baker S."/>
            <person name="Barry K."/>
            <person name="Bills G."/>
            <person name="Bluhm B."/>
            <person name="Cannon C."/>
            <person name="Castanera R."/>
            <person name="Culley D."/>
            <person name="Daum C."/>
            <person name="Ezra D."/>
            <person name="Gonzalez J."/>
            <person name="Henrissat B."/>
            <person name="Kuo A."/>
            <person name="Liang C."/>
            <person name="Lipzen A."/>
            <person name="Lutzoni F."/>
            <person name="Magnuson J."/>
            <person name="Mondo S."/>
            <person name="Nolan M."/>
            <person name="Ohm R."/>
            <person name="Pangilinan J."/>
            <person name="Park H.-J."/>
            <person name="Ramirez L."/>
            <person name="Alfaro M."/>
            <person name="Sun H."/>
            <person name="Tritt A."/>
            <person name="Yoshinaga Y."/>
            <person name="Zwiers L.-H."/>
            <person name="Turgeon B."/>
            <person name="Goodwin S."/>
            <person name="Spatafora J."/>
            <person name="Crous P."/>
            <person name="Grigoriev I."/>
        </authorList>
    </citation>
    <scope>NUCLEOTIDE SEQUENCE</scope>
    <source>
        <strain evidence="2">CBS 107.79</strain>
    </source>
</reference>
<evidence type="ECO:0000259" key="1">
    <source>
        <dbReference type="Pfam" id="PF22893"/>
    </source>
</evidence>
<dbReference type="AlphaFoldDB" id="A0A6A5VP50"/>
<evidence type="ECO:0000313" key="3">
    <source>
        <dbReference type="Proteomes" id="UP000800036"/>
    </source>
</evidence>
<dbReference type="Pfam" id="PF22893">
    <property type="entry name" value="ULD_2"/>
    <property type="match status" value="1"/>
</dbReference>
<feature type="domain" description="Ubiquitin-like" evidence="1">
    <location>
        <begin position="21"/>
        <end position="83"/>
    </location>
</feature>
<name>A0A6A5VP50_9PLEO</name>
<sequence length="97" mass="11278">MYHILRAIQDNILRSPAFQPGDSIHFEDVLGRSKILPYEYFRYIEVFNSFLEAQFRGLPGERKVLQRQYLILHAKLGDEPISEEESDLPTIKPLTSA</sequence>